<sequence length="578" mass="65133">MSSSVQQQARRQQQVEALCAAAIRALSGRSDLHFRGKQLYQGERRLPMYAPHHRIDTATAPFADCRAAADGMALRLLYSDADLHRASCPERPVARLVFELLEQLRVETQVPAQLPGMAANLEQRFIRWSLDFHRSGQTETSSGLLVYTIAQMSWSRLNARQVLEETEDLIESTRFSLASSMGMALAGLRHHRHDQAAFIPHAQAVARLVDDTLESWQEGEDDSDRERQDDDEADDRKSLALLLDFDQEGDEERFASARSGTSKALGESRQGYTVYTTAHDREIVASDLVRKAQLEEFRRRLDTGIAEQGINVPRLARQLSAILATPQYDGWQYGEEEGRIDGRRLAQLVSSPTERRLFYQDRQRPVADCVVTLLVDCSGSMRHQSESVAMLADCLIRALDIAGGRSELLGFTTNAWNGGKPYQEWMRQGRPPAPGRLNEVCHLIFKKAGRGWRRSRRDIAAMLKGNLFREGVDGEAVDWACSRLLAREEQRKILIVISDGSPSDTATNLTNDAYYLDNHLKSVLARHERQGEIDILGLGVGLDLSPFYRHSLATDMSQALDNHLFDEIVQLIAQRIRR</sequence>
<dbReference type="InterPro" id="IPR006538">
    <property type="entry name" value="CobT"/>
</dbReference>
<dbReference type="PIRSF" id="PIRSF031715">
    <property type="entry name" value="Cob_chel_CobT"/>
    <property type="match status" value="1"/>
</dbReference>
<keyword evidence="3" id="KW-1185">Reference proteome</keyword>
<dbReference type="InterPro" id="IPR036465">
    <property type="entry name" value="vWFA_dom_sf"/>
</dbReference>
<dbReference type="PANTHER" id="PTHR41248:SF1">
    <property type="entry name" value="NORD PROTEIN"/>
    <property type="match status" value="1"/>
</dbReference>
<organism evidence="2 3">
    <name type="scientific">Halomonas piscis</name>
    <dbReference type="NCBI Taxonomy" id="3031727"/>
    <lineage>
        <taxon>Bacteria</taxon>
        <taxon>Pseudomonadati</taxon>
        <taxon>Pseudomonadota</taxon>
        <taxon>Gammaproteobacteria</taxon>
        <taxon>Oceanospirillales</taxon>
        <taxon>Halomonadaceae</taxon>
        <taxon>Halomonas</taxon>
    </lineage>
</organism>
<reference evidence="2 3" key="1">
    <citation type="submission" date="2023-03" db="EMBL/GenBank/DDBJ databases">
        <title>Halomonas sp. nov., isolated from Korean tranditional fermented seafood 'Jeotgal'.</title>
        <authorList>
            <person name="Kim B."/>
            <person name="Shin N.-R."/>
        </authorList>
    </citation>
    <scope>NUCLEOTIDE SEQUENCE [LARGE SCALE GENOMIC DNA]</scope>
    <source>
        <strain evidence="2 3">SG2L-4</strain>
    </source>
</reference>
<evidence type="ECO:0000313" key="3">
    <source>
        <dbReference type="Proteomes" id="UP001301869"/>
    </source>
</evidence>
<gene>
    <name evidence="2" type="ORF">P1P91_13905</name>
</gene>
<dbReference type="InterPro" id="IPR025861">
    <property type="entry name" value="CobT_VWA_dom"/>
</dbReference>
<feature type="domain" description="Cobalamin biosynthesis protein CobT VWA" evidence="1">
    <location>
        <begin position="358"/>
        <end position="572"/>
    </location>
</feature>
<dbReference type="PANTHER" id="PTHR41248">
    <property type="entry name" value="NORD PROTEIN"/>
    <property type="match status" value="1"/>
</dbReference>
<evidence type="ECO:0000313" key="2">
    <source>
        <dbReference type="EMBL" id="WNK19899.1"/>
    </source>
</evidence>
<dbReference type="Pfam" id="PF11775">
    <property type="entry name" value="CobT_C"/>
    <property type="match status" value="1"/>
</dbReference>
<evidence type="ECO:0000259" key="1">
    <source>
        <dbReference type="Pfam" id="PF11775"/>
    </source>
</evidence>
<proteinExistence type="predicted"/>
<dbReference type="InterPro" id="IPR051928">
    <property type="entry name" value="NorD/CobT"/>
</dbReference>
<dbReference type="Pfam" id="PF06213">
    <property type="entry name" value="CobT"/>
    <property type="match status" value="1"/>
</dbReference>
<name>A0ABY9YYF0_9GAMM</name>
<dbReference type="Proteomes" id="UP001301869">
    <property type="component" value="Chromosome"/>
</dbReference>
<dbReference type="RefSeq" id="WP_311883371.1">
    <property type="nucleotide sequence ID" value="NZ_CP119391.1"/>
</dbReference>
<dbReference type="EMBL" id="CP119391">
    <property type="protein sequence ID" value="WNK19899.1"/>
    <property type="molecule type" value="Genomic_DNA"/>
</dbReference>
<protein>
    <submittedName>
        <fullName evidence="2">Cobalamin biosynthesis protein CobT</fullName>
    </submittedName>
</protein>
<dbReference type="SUPFAM" id="SSF53300">
    <property type="entry name" value="vWA-like"/>
    <property type="match status" value="1"/>
</dbReference>
<accession>A0ABY9YYF0</accession>